<name>A0A9X2HVW0_9SPHN</name>
<keyword evidence="2" id="KW-1185">Reference proteome</keyword>
<comment type="caution">
    <text evidence="1">The sequence shown here is derived from an EMBL/GenBank/DDBJ whole genome shotgun (WGS) entry which is preliminary data.</text>
</comment>
<dbReference type="RefSeq" id="WP_254290458.1">
    <property type="nucleotide sequence ID" value="NZ_JAMLDY010000028.1"/>
</dbReference>
<evidence type="ECO:0000313" key="2">
    <source>
        <dbReference type="Proteomes" id="UP001139486"/>
    </source>
</evidence>
<evidence type="ECO:0008006" key="3">
    <source>
        <dbReference type="Google" id="ProtNLM"/>
    </source>
</evidence>
<sequence>MAKPFVPWSKEKNDRYLARQAALREQTDRSIIAGIAAFREGKDVAAAIEAANAPPDKPAAATELPDLAPLLETRKVRVDGWTVEMQRDFIRTLAETGCVSHAAKAVGVARTTAYAMRQRATHGTFALAWDVAIQMGRRRLLDIAMERAVEGREEPVWYRGEQVGTRTVHNDRLLTFLLAHKPEPAHPELTPDELAAMFPRMLDSIDTLLPHPLAVRLAAERAAAEQAEEDEFES</sequence>
<accession>A0A9X2HVW0</accession>
<organism evidence="1 2">
    <name type="scientific">Sphingomonas liriopis</name>
    <dbReference type="NCBI Taxonomy" id="2949094"/>
    <lineage>
        <taxon>Bacteria</taxon>
        <taxon>Pseudomonadati</taxon>
        <taxon>Pseudomonadota</taxon>
        <taxon>Alphaproteobacteria</taxon>
        <taxon>Sphingomonadales</taxon>
        <taxon>Sphingomonadaceae</taxon>
        <taxon>Sphingomonas</taxon>
    </lineage>
</organism>
<reference evidence="1" key="1">
    <citation type="submission" date="2022-05" db="EMBL/GenBank/DDBJ databases">
        <title>Sphingomonas sp. strain RP10 Genome sequencing and assembly.</title>
        <authorList>
            <person name="Kim I."/>
        </authorList>
    </citation>
    <scope>NUCLEOTIDE SEQUENCE</scope>
    <source>
        <strain evidence="1">RP10</strain>
    </source>
</reference>
<protein>
    <recommendedName>
        <fullName evidence="3">Terminase small subunit</fullName>
    </recommendedName>
</protein>
<evidence type="ECO:0000313" key="1">
    <source>
        <dbReference type="EMBL" id="MCP3736469.1"/>
    </source>
</evidence>
<dbReference type="AlphaFoldDB" id="A0A9X2HVW0"/>
<proteinExistence type="predicted"/>
<dbReference type="Proteomes" id="UP001139486">
    <property type="component" value="Unassembled WGS sequence"/>
</dbReference>
<dbReference type="EMBL" id="JAMLDY010000028">
    <property type="protein sequence ID" value="MCP3736469.1"/>
    <property type="molecule type" value="Genomic_DNA"/>
</dbReference>
<gene>
    <name evidence="1" type="ORF">M9979_16500</name>
</gene>